<dbReference type="Gramene" id="Kaladp0040s0630.1.v1.1">
    <property type="protein sequence ID" value="Kaladp0040s0630.1.v1.1.CDS.1"/>
    <property type="gene ID" value="Kaladp0040s0630.v1.1"/>
</dbReference>
<feature type="compositionally biased region" description="Low complexity" evidence="1">
    <location>
        <begin position="36"/>
        <end position="48"/>
    </location>
</feature>
<dbReference type="Proteomes" id="UP000594263">
    <property type="component" value="Unplaced"/>
</dbReference>
<dbReference type="InterPro" id="IPR008629">
    <property type="entry name" value="GUN4-like"/>
</dbReference>
<dbReference type="PANTHER" id="PTHR34800:SF1">
    <property type="entry name" value="TETRAPYRROLE-BINDING PROTEIN, CHLOROPLASTIC"/>
    <property type="match status" value="1"/>
</dbReference>
<organism evidence="3 4">
    <name type="scientific">Kalanchoe fedtschenkoi</name>
    <name type="common">Lavender scallops</name>
    <name type="synonym">South American air plant</name>
    <dbReference type="NCBI Taxonomy" id="63787"/>
    <lineage>
        <taxon>Eukaryota</taxon>
        <taxon>Viridiplantae</taxon>
        <taxon>Streptophyta</taxon>
        <taxon>Embryophyta</taxon>
        <taxon>Tracheophyta</taxon>
        <taxon>Spermatophyta</taxon>
        <taxon>Magnoliopsida</taxon>
        <taxon>eudicotyledons</taxon>
        <taxon>Gunneridae</taxon>
        <taxon>Pentapetalae</taxon>
        <taxon>Saxifragales</taxon>
        <taxon>Crassulaceae</taxon>
        <taxon>Kalanchoe</taxon>
    </lineage>
</organism>
<name>A0A7N0TPK9_KALFE</name>
<dbReference type="GO" id="GO:0009507">
    <property type="term" value="C:chloroplast"/>
    <property type="evidence" value="ECO:0007669"/>
    <property type="project" value="TreeGrafter"/>
</dbReference>
<dbReference type="AlphaFoldDB" id="A0A7N0TPK9"/>
<dbReference type="GO" id="GO:0010019">
    <property type="term" value="P:chloroplast-nucleus signaling pathway"/>
    <property type="evidence" value="ECO:0007669"/>
    <property type="project" value="TreeGrafter"/>
</dbReference>
<dbReference type="Gene3D" id="1.10.10.1770">
    <property type="entry name" value="Gun4-like"/>
    <property type="match status" value="1"/>
</dbReference>
<dbReference type="CDD" id="cd16383">
    <property type="entry name" value="GUN4"/>
    <property type="match status" value="1"/>
</dbReference>
<feature type="compositionally biased region" description="Basic residues" evidence="1">
    <location>
        <begin position="9"/>
        <end position="25"/>
    </location>
</feature>
<feature type="region of interest" description="Disordered" evidence="1">
    <location>
        <begin position="9"/>
        <end position="53"/>
    </location>
</feature>
<proteinExistence type="predicted"/>
<evidence type="ECO:0000256" key="1">
    <source>
        <dbReference type="SAM" id="MobiDB-lite"/>
    </source>
</evidence>
<protein>
    <recommendedName>
        <fullName evidence="2">GUN4-like domain-containing protein</fullName>
    </recommendedName>
</protein>
<dbReference type="PANTHER" id="PTHR34800">
    <property type="entry name" value="TETRAPYRROLE-BINDING PROTEIN, CHLOROPLASTIC"/>
    <property type="match status" value="1"/>
</dbReference>
<reference evidence="3" key="1">
    <citation type="submission" date="2021-01" db="UniProtKB">
        <authorList>
            <consortium name="EnsemblPlants"/>
        </authorList>
    </citation>
    <scope>IDENTIFICATION</scope>
</reference>
<evidence type="ECO:0000313" key="4">
    <source>
        <dbReference type="Proteomes" id="UP000594263"/>
    </source>
</evidence>
<feature type="domain" description="GUN4-like" evidence="2">
    <location>
        <begin position="74"/>
        <end position="220"/>
    </location>
</feature>
<sequence>MAATNYLLHHHHHHHHHHSLPRLLHHSTTAHPAFPKPTNLAPTTAATTSSITHPVSKTQPFRAVFSTSPASASSTTSLDLLATHLAAQDFRQADEETRRLLIALSGEAAVERGYVFFSEVQFIDSSDLKGIDDLWLKHSDGRFGYSVQKGIWEKSNRDFSTFFVRVGWMKKLDTEVAQYGYRAFPNEFTWELTPETPVGHLPLTNALRGTRLLNCVLTHPAFSDVEGQVDEDDVNKALLGTTKPLSKSVFKSDYSF</sequence>
<accession>A0A7N0TPK9</accession>
<dbReference type="FunFam" id="1.10.10.1770:FF:000001">
    <property type="entry name" value="Tetrapyrrole-binding protein, chloroplastic"/>
    <property type="match status" value="1"/>
</dbReference>
<evidence type="ECO:0000313" key="3">
    <source>
        <dbReference type="EnsemblPlants" id="Kaladp0040s0630.1.v1.1.CDS.1"/>
    </source>
</evidence>
<keyword evidence="4" id="KW-1185">Reference proteome</keyword>
<dbReference type="InterPro" id="IPR037215">
    <property type="entry name" value="GUN4-like_sf"/>
</dbReference>
<dbReference type="Pfam" id="PF05419">
    <property type="entry name" value="GUN4"/>
    <property type="match status" value="1"/>
</dbReference>
<dbReference type="Gene3D" id="1.25.40.620">
    <property type="match status" value="1"/>
</dbReference>
<dbReference type="GO" id="GO:0046906">
    <property type="term" value="F:tetrapyrrole binding"/>
    <property type="evidence" value="ECO:0007669"/>
    <property type="project" value="TreeGrafter"/>
</dbReference>
<dbReference type="SUPFAM" id="SSF140869">
    <property type="entry name" value="GUN4-like"/>
    <property type="match status" value="1"/>
</dbReference>
<evidence type="ECO:0000259" key="2">
    <source>
        <dbReference type="Pfam" id="PF05419"/>
    </source>
</evidence>
<dbReference type="EnsemblPlants" id="Kaladp0040s0630.1.v1.1">
    <property type="protein sequence ID" value="Kaladp0040s0630.1.v1.1.CDS.1"/>
    <property type="gene ID" value="Kaladp0040s0630.v1.1"/>
</dbReference>
<dbReference type="OMA" id="EFVWELN"/>